<accession>A0A067MSG3</accession>
<reference evidence="3" key="1">
    <citation type="journal article" date="2014" name="Proc. Natl. Acad. Sci. U.S.A.">
        <title>Extensive sampling of basidiomycete genomes demonstrates inadequacy of the white-rot/brown-rot paradigm for wood decay fungi.</title>
        <authorList>
            <person name="Riley R."/>
            <person name="Salamov A.A."/>
            <person name="Brown D.W."/>
            <person name="Nagy L.G."/>
            <person name="Floudas D."/>
            <person name="Held B.W."/>
            <person name="Levasseur A."/>
            <person name="Lombard V."/>
            <person name="Morin E."/>
            <person name="Otillar R."/>
            <person name="Lindquist E.A."/>
            <person name="Sun H."/>
            <person name="LaButti K.M."/>
            <person name="Schmutz J."/>
            <person name="Jabbour D."/>
            <person name="Luo H."/>
            <person name="Baker S.E."/>
            <person name="Pisabarro A.G."/>
            <person name="Walton J.D."/>
            <person name="Blanchette R.A."/>
            <person name="Henrissat B."/>
            <person name="Martin F."/>
            <person name="Cullen D."/>
            <person name="Hibbett D.S."/>
            <person name="Grigoriev I.V."/>
        </authorList>
    </citation>
    <scope>NUCLEOTIDE SEQUENCE [LARGE SCALE GENOMIC DNA]</scope>
    <source>
        <strain evidence="3">FD-172 SS1</strain>
    </source>
</reference>
<dbReference type="EMBL" id="KL198023">
    <property type="protein sequence ID" value="KDQ17645.1"/>
    <property type="molecule type" value="Genomic_DNA"/>
</dbReference>
<evidence type="ECO:0000256" key="1">
    <source>
        <dbReference type="SAM" id="MobiDB-lite"/>
    </source>
</evidence>
<dbReference type="AlphaFoldDB" id="A0A067MSG3"/>
<sequence length="337" mass="36764">MHPPTFAASSSQAEGNLHPTMWSKHAFLNKYPPRTVEVKAGTPSEWIISQNLYKNLSESSSTGAAVAPSPVRPDLGFQTASNAAEPPAAVDRTGYPWFELYPKVETNTVEALPELVKDGVPAPATIPNHHASGPCDRTGYPWFELYPRVEQSQANATTASDSAEPISRIPKPPFTEKPAGCFGYLPSDMNSPAVQTSGSTQSPPKFAVDPRFSNAESSCLDISDTECPEFASPNTPPPQYNPDSYEHGHYGYPLFYPPTSHLENMLCRAAVLSADDWLRTRQRTQVSAPSKGGAKRKIRKILRSKRAAAAKCCRTVWGAVVLVLDRLGPTRDDVFLH</sequence>
<gene>
    <name evidence="2" type="ORF">BOTBODRAFT_185755</name>
</gene>
<proteinExistence type="predicted"/>
<evidence type="ECO:0000313" key="2">
    <source>
        <dbReference type="EMBL" id="KDQ17645.1"/>
    </source>
</evidence>
<feature type="region of interest" description="Disordered" evidence="1">
    <location>
        <begin position="153"/>
        <end position="173"/>
    </location>
</feature>
<evidence type="ECO:0000313" key="3">
    <source>
        <dbReference type="Proteomes" id="UP000027195"/>
    </source>
</evidence>
<name>A0A067MSG3_BOTB1</name>
<protein>
    <submittedName>
        <fullName evidence="2">Uncharacterized protein</fullName>
    </submittedName>
</protein>
<dbReference type="InParanoid" id="A0A067MSG3"/>
<dbReference type="HOGENOM" id="CLU_823845_0_0_1"/>
<keyword evidence="3" id="KW-1185">Reference proteome</keyword>
<organism evidence="2 3">
    <name type="scientific">Botryobasidium botryosum (strain FD-172 SS1)</name>
    <dbReference type="NCBI Taxonomy" id="930990"/>
    <lineage>
        <taxon>Eukaryota</taxon>
        <taxon>Fungi</taxon>
        <taxon>Dikarya</taxon>
        <taxon>Basidiomycota</taxon>
        <taxon>Agaricomycotina</taxon>
        <taxon>Agaricomycetes</taxon>
        <taxon>Cantharellales</taxon>
        <taxon>Botryobasidiaceae</taxon>
        <taxon>Botryobasidium</taxon>
    </lineage>
</organism>
<dbReference type="Proteomes" id="UP000027195">
    <property type="component" value="Unassembled WGS sequence"/>
</dbReference>